<evidence type="ECO:0000313" key="4">
    <source>
        <dbReference type="Proteomes" id="UP001302349"/>
    </source>
</evidence>
<dbReference type="InterPro" id="IPR002931">
    <property type="entry name" value="Transglutaminase-like"/>
</dbReference>
<keyword evidence="4" id="KW-1185">Reference proteome</keyword>
<dbReference type="Pfam" id="PF12969">
    <property type="entry name" value="DUF3857"/>
    <property type="match status" value="1"/>
</dbReference>
<feature type="domain" description="Transglutaminase-like" evidence="1">
    <location>
        <begin position="277"/>
        <end position="350"/>
    </location>
</feature>
<dbReference type="Gene3D" id="2.60.40.3140">
    <property type="match status" value="1"/>
</dbReference>
<sequence>MILGEFGELDFIYNNQKGWQYHIKVLVRKKIFKNTDKDVANISLELYEPSVGSNKEEITSLKAITYNLEGKEITKSKLTSSEKFETRLNDYWVKVSFALPDVREGSVIEYEYSIVSDYISNLKTWYFQQELPVAYSEFRFTIPEFFKYQKNMVGYYHPTEISERDTDENFTYQYTSAPGVGGKIEKGTGTLPSRSTVTTMTAKNVLPVQDEPFMNNKADIPCRLEFQLMSVQMPHQPVEYVAGTYEKFTNELMDRSDFGLALNRGNFAKDEIEKLSGKSDLEKASLLYNWLTNHFSWNGNYSFVSDKAGRQAYNDAKGSVADINLALVAALKEAGLNASPIILSTRGHGIVHPIYPSYSDFNYVVAGVTIDNSMYYADATSGYDFGKLPVRCLNGNGLLVAKSGSRWVDLKSNAKHSTAITSKISFEDGRVKSSMDIKEEDYSAMFTHSELKKEGNESYAEKLSESFPEWSIENFEYDGESNRNKTNMKMELSQEYDNESVIYLSPILHGAFTENPFKRDDRFSPIDLEYSINKRVVVTIEIPDGYAAELPQPAIVKLANNGAQFMYSASAMGNSVTVVSNLQMNQKDFSAEEYPHLKQFFQLMADKNNEVIVLKKL</sequence>
<dbReference type="RefSeq" id="WP_317490350.1">
    <property type="nucleotide sequence ID" value="NZ_CP136051.1"/>
</dbReference>
<evidence type="ECO:0000259" key="1">
    <source>
        <dbReference type="Pfam" id="PF01841"/>
    </source>
</evidence>
<dbReference type="Gene3D" id="3.10.620.30">
    <property type="match status" value="1"/>
</dbReference>
<feature type="domain" description="DUF3857" evidence="2">
    <location>
        <begin position="56"/>
        <end position="174"/>
    </location>
</feature>
<reference evidence="3 4" key="1">
    <citation type="journal article" date="2023" name="Microbiol. Resour. Announc.">
        <title>Complete Genome Sequence of Imperialibacter roseus strain P4T.</title>
        <authorList>
            <person name="Tizabi D.R."/>
            <person name="Bachvaroff T."/>
            <person name="Hill R.T."/>
        </authorList>
    </citation>
    <scope>NUCLEOTIDE SEQUENCE [LARGE SCALE GENOMIC DNA]</scope>
    <source>
        <strain evidence="3 4">P4T</strain>
    </source>
</reference>
<gene>
    <name evidence="3" type="ORF">RT717_03490</name>
</gene>
<organism evidence="3 4">
    <name type="scientific">Imperialibacter roseus</name>
    <dbReference type="NCBI Taxonomy" id="1324217"/>
    <lineage>
        <taxon>Bacteria</taxon>
        <taxon>Pseudomonadati</taxon>
        <taxon>Bacteroidota</taxon>
        <taxon>Cytophagia</taxon>
        <taxon>Cytophagales</taxon>
        <taxon>Flammeovirgaceae</taxon>
        <taxon>Imperialibacter</taxon>
    </lineage>
</organism>
<dbReference type="Gene3D" id="2.60.120.1130">
    <property type="match status" value="1"/>
</dbReference>
<protein>
    <submittedName>
        <fullName evidence="3">DUF3857 domain-containing protein</fullName>
    </submittedName>
</protein>
<dbReference type="InterPro" id="IPR024618">
    <property type="entry name" value="DUF3857"/>
</dbReference>
<dbReference type="Pfam" id="PF01841">
    <property type="entry name" value="Transglut_core"/>
    <property type="match status" value="1"/>
</dbReference>
<evidence type="ECO:0000313" key="3">
    <source>
        <dbReference type="EMBL" id="WOK07686.1"/>
    </source>
</evidence>
<dbReference type="EMBL" id="CP136051">
    <property type="protein sequence ID" value="WOK07686.1"/>
    <property type="molecule type" value="Genomic_DNA"/>
</dbReference>
<dbReference type="Proteomes" id="UP001302349">
    <property type="component" value="Chromosome"/>
</dbReference>
<evidence type="ECO:0000259" key="2">
    <source>
        <dbReference type="Pfam" id="PF12969"/>
    </source>
</evidence>
<accession>A0ABZ0IVI4</accession>
<name>A0ABZ0IVI4_9BACT</name>
<proteinExistence type="predicted"/>